<dbReference type="EMBL" id="MRTP01000001">
    <property type="protein sequence ID" value="OMF57081.1"/>
    <property type="molecule type" value="Genomic_DNA"/>
</dbReference>
<name>A0A1R1EZ57_9BACL</name>
<evidence type="ECO:0000313" key="4">
    <source>
        <dbReference type="Proteomes" id="UP000187172"/>
    </source>
</evidence>
<dbReference type="PANTHER" id="PTHR33164">
    <property type="entry name" value="TRANSCRIPTIONAL REGULATOR, MARR FAMILY"/>
    <property type="match status" value="1"/>
</dbReference>
<dbReference type="SUPFAM" id="SSF46785">
    <property type="entry name" value="Winged helix' DNA-binding domain"/>
    <property type="match status" value="1"/>
</dbReference>
<dbReference type="GO" id="GO:0003677">
    <property type="term" value="F:DNA binding"/>
    <property type="evidence" value="ECO:0007669"/>
    <property type="project" value="UniProtKB-KW"/>
</dbReference>
<protein>
    <submittedName>
        <fullName evidence="3">MarR family transcriptional regulator</fullName>
    </submittedName>
</protein>
<dbReference type="GO" id="GO:0006950">
    <property type="term" value="P:response to stress"/>
    <property type="evidence" value="ECO:0007669"/>
    <property type="project" value="TreeGrafter"/>
</dbReference>
<accession>A0A1R1EZ57</accession>
<keyword evidence="4" id="KW-1185">Reference proteome</keyword>
<dbReference type="PANTHER" id="PTHR33164:SF43">
    <property type="entry name" value="HTH-TYPE TRANSCRIPTIONAL REPRESSOR YETL"/>
    <property type="match status" value="1"/>
</dbReference>
<dbReference type="InterPro" id="IPR000835">
    <property type="entry name" value="HTH_MarR-typ"/>
</dbReference>
<dbReference type="Proteomes" id="UP000187172">
    <property type="component" value="Unassembled WGS sequence"/>
</dbReference>
<dbReference type="GO" id="GO:0003700">
    <property type="term" value="F:DNA-binding transcription factor activity"/>
    <property type="evidence" value="ECO:0007669"/>
    <property type="project" value="InterPro"/>
</dbReference>
<gene>
    <name evidence="3" type="ORF">BK138_00145</name>
</gene>
<dbReference type="PROSITE" id="PS50995">
    <property type="entry name" value="HTH_MARR_2"/>
    <property type="match status" value="1"/>
</dbReference>
<dbReference type="STRING" id="297318.BK138_00145"/>
<evidence type="ECO:0000256" key="1">
    <source>
        <dbReference type="ARBA" id="ARBA00023125"/>
    </source>
</evidence>
<keyword evidence="1" id="KW-0238">DNA-binding</keyword>
<dbReference type="Gene3D" id="1.10.10.10">
    <property type="entry name" value="Winged helix-like DNA-binding domain superfamily/Winged helix DNA-binding domain"/>
    <property type="match status" value="1"/>
</dbReference>
<feature type="domain" description="HTH marR-type" evidence="2">
    <location>
        <begin position="7"/>
        <end position="139"/>
    </location>
</feature>
<dbReference type="InterPro" id="IPR039422">
    <property type="entry name" value="MarR/SlyA-like"/>
</dbReference>
<dbReference type="SMART" id="SM00347">
    <property type="entry name" value="HTH_MARR"/>
    <property type="match status" value="1"/>
</dbReference>
<dbReference type="AlphaFoldDB" id="A0A1R1EZ57"/>
<dbReference type="InterPro" id="IPR036388">
    <property type="entry name" value="WH-like_DNA-bd_sf"/>
</dbReference>
<evidence type="ECO:0000259" key="2">
    <source>
        <dbReference type="PROSITE" id="PS50995"/>
    </source>
</evidence>
<sequence>MLDTYFKECLYFTANRLSRIITKMAEDEFAPSGLNPTSAFLMLTVLEKDGISQKEIGQSLHLKPSTITRLIESLQAKGLLSSRQDGRMSLIYATDRGREMESQIHECWQKLRQRYNTILDSQDDELSLQLNEVSNRLESAE</sequence>
<proteinExistence type="predicted"/>
<dbReference type="InterPro" id="IPR036390">
    <property type="entry name" value="WH_DNA-bd_sf"/>
</dbReference>
<organism evidence="3 4">
    <name type="scientific">Paenibacillus rhizosphaerae</name>
    <dbReference type="NCBI Taxonomy" id="297318"/>
    <lineage>
        <taxon>Bacteria</taxon>
        <taxon>Bacillati</taxon>
        <taxon>Bacillota</taxon>
        <taxon>Bacilli</taxon>
        <taxon>Bacillales</taxon>
        <taxon>Paenibacillaceae</taxon>
        <taxon>Paenibacillus</taxon>
    </lineage>
</organism>
<reference evidence="3 4" key="1">
    <citation type="submission" date="2016-11" db="EMBL/GenBank/DDBJ databases">
        <title>Paenibacillus species isolates.</title>
        <authorList>
            <person name="Beno S.M."/>
        </authorList>
    </citation>
    <scope>NUCLEOTIDE SEQUENCE [LARGE SCALE GENOMIC DNA]</scope>
    <source>
        <strain evidence="3 4">FSL R5-0378</strain>
    </source>
</reference>
<dbReference type="Pfam" id="PF12802">
    <property type="entry name" value="MarR_2"/>
    <property type="match status" value="1"/>
</dbReference>
<comment type="caution">
    <text evidence="3">The sequence shown here is derived from an EMBL/GenBank/DDBJ whole genome shotgun (WGS) entry which is preliminary data.</text>
</comment>
<evidence type="ECO:0000313" key="3">
    <source>
        <dbReference type="EMBL" id="OMF57081.1"/>
    </source>
</evidence>